<dbReference type="SUPFAM" id="SSF88697">
    <property type="entry name" value="PUA domain-like"/>
    <property type="match status" value="1"/>
</dbReference>
<dbReference type="InterPro" id="IPR015947">
    <property type="entry name" value="PUA-like_sf"/>
</dbReference>
<gene>
    <name evidence="15" type="ORF">FHP88_15355</name>
</gene>
<comment type="function">
    <text evidence="10 12">Specifically methylates the N3 position of the uracil ring of uridine 1498 (m3U1498) in 16S rRNA. Acts on the fully assembled 30S ribosomal subunit.</text>
</comment>
<dbReference type="GO" id="GO:0005737">
    <property type="term" value="C:cytoplasm"/>
    <property type="evidence" value="ECO:0007669"/>
    <property type="project" value="UniProtKB-SubCell"/>
</dbReference>
<dbReference type="PANTHER" id="PTHR30027:SF3">
    <property type="entry name" value="16S RRNA (URACIL(1498)-N(3))-METHYLTRANSFERASE"/>
    <property type="match status" value="1"/>
</dbReference>
<keyword evidence="7 12" id="KW-0489">Methyltransferase</keyword>
<dbReference type="InterPro" id="IPR029026">
    <property type="entry name" value="tRNA_m1G_MTases_N"/>
</dbReference>
<dbReference type="InterPro" id="IPR046886">
    <property type="entry name" value="RsmE_MTase_dom"/>
</dbReference>
<evidence type="ECO:0000259" key="14">
    <source>
        <dbReference type="Pfam" id="PF20260"/>
    </source>
</evidence>
<dbReference type="Pfam" id="PF20260">
    <property type="entry name" value="PUA_4"/>
    <property type="match status" value="1"/>
</dbReference>
<dbReference type="GO" id="GO:0070475">
    <property type="term" value="P:rRNA base methylation"/>
    <property type="evidence" value="ECO:0007669"/>
    <property type="project" value="TreeGrafter"/>
</dbReference>
<dbReference type="EC" id="2.1.1.193" evidence="3 12"/>
<evidence type="ECO:0000256" key="10">
    <source>
        <dbReference type="ARBA" id="ARBA00025699"/>
    </source>
</evidence>
<comment type="subcellular location">
    <subcellularLocation>
        <location evidence="1 12">Cytoplasm</location>
    </subcellularLocation>
</comment>
<keyword evidence="9 12" id="KW-0949">S-adenosyl-L-methionine</keyword>
<keyword evidence="5 12" id="KW-0963">Cytoplasm</keyword>
<keyword evidence="16" id="KW-1185">Reference proteome</keyword>
<evidence type="ECO:0000313" key="15">
    <source>
        <dbReference type="EMBL" id="TVO70833.1"/>
    </source>
</evidence>
<feature type="domain" description="Ribosomal RNA small subunit methyltransferase E PUA-like" evidence="14">
    <location>
        <begin position="25"/>
        <end position="57"/>
    </location>
</feature>
<evidence type="ECO:0000256" key="7">
    <source>
        <dbReference type="ARBA" id="ARBA00022603"/>
    </source>
</evidence>
<evidence type="ECO:0000256" key="4">
    <source>
        <dbReference type="ARBA" id="ARBA00013673"/>
    </source>
</evidence>
<evidence type="ECO:0000259" key="13">
    <source>
        <dbReference type="Pfam" id="PF04452"/>
    </source>
</evidence>
<evidence type="ECO:0000256" key="11">
    <source>
        <dbReference type="ARBA" id="ARBA00047944"/>
    </source>
</evidence>
<dbReference type="AlphaFoldDB" id="A0A557S096"/>
<evidence type="ECO:0000256" key="8">
    <source>
        <dbReference type="ARBA" id="ARBA00022679"/>
    </source>
</evidence>
<keyword evidence="6 12" id="KW-0698">rRNA processing</keyword>
<comment type="catalytic activity">
    <reaction evidence="11 12">
        <text>uridine(1498) in 16S rRNA + S-adenosyl-L-methionine = N(3)-methyluridine(1498) in 16S rRNA + S-adenosyl-L-homocysteine + H(+)</text>
        <dbReference type="Rhea" id="RHEA:42920"/>
        <dbReference type="Rhea" id="RHEA-COMP:10283"/>
        <dbReference type="Rhea" id="RHEA-COMP:10284"/>
        <dbReference type="ChEBI" id="CHEBI:15378"/>
        <dbReference type="ChEBI" id="CHEBI:57856"/>
        <dbReference type="ChEBI" id="CHEBI:59789"/>
        <dbReference type="ChEBI" id="CHEBI:65315"/>
        <dbReference type="ChEBI" id="CHEBI:74502"/>
        <dbReference type="EC" id="2.1.1.193"/>
    </reaction>
</comment>
<accession>A0A557S096</accession>
<dbReference type="SUPFAM" id="SSF75217">
    <property type="entry name" value="alpha/beta knot"/>
    <property type="match status" value="1"/>
</dbReference>
<dbReference type="EMBL" id="VMNH01000023">
    <property type="protein sequence ID" value="TVO70833.1"/>
    <property type="molecule type" value="Genomic_DNA"/>
</dbReference>
<dbReference type="Proteomes" id="UP000316649">
    <property type="component" value="Unassembled WGS sequence"/>
</dbReference>
<evidence type="ECO:0000256" key="2">
    <source>
        <dbReference type="ARBA" id="ARBA00005528"/>
    </source>
</evidence>
<name>A0A557S096_9GAMM</name>
<evidence type="ECO:0000256" key="5">
    <source>
        <dbReference type="ARBA" id="ARBA00022490"/>
    </source>
</evidence>
<dbReference type="PANTHER" id="PTHR30027">
    <property type="entry name" value="RIBOSOMAL RNA SMALL SUBUNIT METHYLTRANSFERASE E"/>
    <property type="match status" value="1"/>
</dbReference>
<dbReference type="RefSeq" id="WP_144359970.1">
    <property type="nucleotide sequence ID" value="NZ_VMNH01000023.1"/>
</dbReference>
<dbReference type="CDD" id="cd18084">
    <property type="entry name" value="RsmE-like"/>
    <property type="match status" value="1"/>
</dbReference>
<dbReference type="NCBIfam" id="TIGR00046">
    <property type="entry name" value="RsmE family RNA methyltransferase"/>
    <property type="match status" value="1"/>
</dbReference>
<dbReference type="InterPro" id="IPR046887">
    <property type="entry name" value="RsmE_PUA-like"/>
</dbReference>
<dbReference type="NCBIfam" id="NF008692">
    <property type="entry name" value="PRK11713.1-5"/>
    <property type="match status" value="1"/>
</dbReference>
<dbReference type="PIRSF" id="PIRSF015601">
    <property type="entry name" value="MTase_slr0722"/>
    <property type="match status" value="1"/>
</dbReference>
<dbReference type="InterPro" id="IPR006700">
    <property type="entry name" value="RsmE"/>
</dbReference>
<evidence type="ECO:0000313" key="16">
    <source>
        <dbReference type="Proteomes" id="UP000316649"/>
    </source>
</evidence>
<evidence type="ECO:0000256" key="9">
    <source>
        <dbReference type="ARBA" id="ARBA00022691"/>
    </source>
</evidence>
<dbReference type="InterPro" id="IPR029028">
    <property type="entry name" value="Alpha/beta_knot_MTases"/>
</dbReference>
<proteinExistence type="inferred from homology"/>
<evidence type="ECO:0000256" key="1">
    <source>
        <dbReference type="ARBA" id="ARBA00004496"/>
    </source>
</evidence>
<reference evidence="15 16" key="1">
    <citation type="submission" date="2019-07" db="EMBL/GenBank/DDBJ databases">
        <title>The pathways for chlorine oxyanion respiration interact through the shared metabolite chlorate.</title>
        <authorList>
            <person name="Barnum T.P."/>
            <person name="Cheng Y."/>
            <person name="Hill K.A."/>
            <person name="Lucas L.N."/>
            <person name="Carlson H.K."/>
            <person name="Coates J.D."/>
        </authorList>
    </citation>
    <scope>NUCLEOTIDE SEQUENCE [LARGE SCALE GENOMIC DNA]</scope>
    <source>
        <strain evidence="15 16">BK-1</strain>
    </source>
</reference>
<comment type="similarity">
    <text evidence="2 12">Belongs to the RNA methyltransferase RsmE family.</text>
</comment>
<protein>
    <recommendedName>
        <fullName evidence="4 12">Ribosomal RNA small subunit methyltransferase E</fullName>
        <ecNumber evidence="3 12">2.1.1.193</ecNumber>
    </recommendedName>
</protein>
<dbReference type="OrthoDB" id="9815641at2"/>
<sequence>MQHRRIHTYQPLIVDQELSLEEGPARHLTQVLRIKPGTEFILFNGDGYDYIATLTQALRRDVMARVVSRIDPIEPETACDIHLAIGISKGERMDFAIQKAVELGVASVSPLITERCMVRLNSERQQKKVSHWQQIIISACEQSHRKRVPVCQEIISLNEWLVADNDSMGILLDHRANRSLHDMARPSRDIRLLIGPEGGLSEAERGEAKTCGFMGIRLGPRVLRTETAPLAAIAAIQTLWGDFN</sequence>
<comment type="caution">
    <text evidence="15">The sequence shown here is derived from an EMBL/GenBank/DDBJ whole genome shotgun (WGS) entry which is preliminary data.</text>
</comment>
<organism evidence="15 16">
    <name type="scientific">Sedimenticola selenatireducens</name>
    <dbReference type="NCBI Taxonomy" id="191960"/>
    <lineage>
        <taxon>Bacteria</taxon>
        <taxon>Pseudomonadati</taxon>
        <taxon>Pseudomonadota</taxon>
        <taxon>Gammaproteobacteria</taxon>
        <taxon>Chromatiales</taxon>
        <taxon>Sedimenticolaceae</taxon>
        <taxon>Sedimenticola</taxon>
    </lineage>
</organism>
<feature type="domain" description="Ribosomal RNA small subunit methyltransferase E methyltransferase" evidence="13">
    <location>
        <begin position="76"/>
        <end position="237"/>
    </location>
</feature>
<dbReference type="GO" id="GO:0070042">
    <property type="term" value="F:rRNA (uridine-N3-)-methyltransferase activity"/>
    <property type="evidence" value="ECO:0007669"/>
    <property type="project" value="TreeGrafter"/>
</dbReference>
<evidence type="ECO:0000256" key="6">
    <source>
        <dbReference type="ARBA" id="ARBA00022552"/>
    </source>
</evidence>
<dbReference type="Gene3D" id="3.40.1280.10">
    <property type="match status" value="1"/>
</dbReference>
<keyword evidence="8 12" id="KW-0808">Transferase</keyword>
<evidence type="ECO:0000256" key="12">
    <source>
        <dbReference type="PIRNR" id="PIRNR015601"/>
    </source>
</evidence>
<dbReference type="Gene3D" id="2.40.240.20">
    <property type="entry name" value="Hypothetical PUA domain-like, domain 1"/>
    <property type="match status" value="1"/>
</dbReference>
<evidence type="ECO:0000256" key="3">
    <source>
        <dbReference type="ARBA" id="ARBA00012328"/>
    </source>
</evidence>
<dbReference type="Pfam" id="PF04452">
    <property type="entry name" value="Methyltrans_RNA"/>
    <property type="match status" value="1"/>
</dbReference>